<sequence length="260" mass="28119">MPTSVILIHGEFLSPDCWQGWQQRFEKAGYPCLAPAWPGHDRPVGELRREPDPRLRSLGVADLVDHYASLIAGLPAPPILIGHSIGGLVMQMLLDRGLGLAGVGLAPLPPRGALPGLSLRGPLLASLLVLGGWRRSRALGLRGFSRRVAHTLSAAEQAEIHQRFLVPAARRLVVEAALAIGTAIDFANPGRAPLLLVGGEKDRILEPSALRALYRAHLRSPAETALRLLPRRSHWLLTEPGWEALADFCLAWADTHATTV</sequence>
<accession>A0A5J6MCJ8</accession>
<keyword evidence="2" id="KW-0378">Hydrolase</keyword>
<keyword evidence="3" id="KW-1185">Reference proteome</keyword>
<reference evidence="2 3" key="1">
    <citation type="submission" date="2019-08" db="EMBL/GenBank/DDBJ databases">
        <title>Hyperibacter terrae gen. nov., sp. nov. and Hyperibacter viscosus sp. nov., two new members in the family Rhodospirillaceae isolated from the rhizosphere of Hypericum perforatum.</title>
        <authorList>
            <person name="Noviana Z."/>
        </authorList>
    </citation>
    <scope>NUCLEOTIDE SEQUENCE [LARGE SCALE GENOMIC DNA]</scope>
    <source>
        <strain evidence="2 3">R5913</strain>
    </source>
</reference>
<dbReference type="GO" id="GO:0016787">
    <property type="term" value="F:hydrolase activity"/>
    <property type="evidence" value="ECO:0007669"/>
    <property type="project" value="UniProtKB-KW"/>
</dbReference>
<dbReference type="RefSeq" id="WP_191908345.1">
    <property type="nucleotide sequence ID" value="NZ_CP042906.1"/>
</dbReference>
<dbReference type="AlphaFoldDB" id="A0A5J6MCJ8"/>
<dbReference type="InterPro" id="IPR029058">
    <property type="entry name" value="AB_hydrolase_fold"/>
</dbReference>
<proteinExistence type="predicted"/>
<dbReference type="Gene3D" id="3.40.50.1820">
    <property type="entry name" value="alpha/beta hydrolase"/>
    <property type="match status" value="1"/>
</dbReference>
<protein>
    <submittedName>
        <fullName evidence="2">Alpha/beta hydrolase</fullName>
    </submittedName>
</protein>
<name>A0A5J6MCJ8_9PROT</name>
<evidence type="ECO:0000313" key="2">
    <source>
        <dbReference type="EMBL" id="QEX14962.1"/>
    </source>
</evidence>
<dbReference type="KEGG" id="htq:FRZ44_02420"/>
<feature type="domain" description="AB hydrolase-1" evidence="1">
    <location>
        <begin position="5"/>
        <end position="244"/>
    </location>
</feature>
<dbReference type="EMBL" id="CP042906">
    <property type="protein sequence ID" value="QEX14962.1"/>
    <property type="molecule type" value="Genomic_DNA"/>
</dbReference>
<dbReference type="SUPFAM" id="SSF53474">
    <property type="entry name" value="alpha/beta-Hydrolases"/>
    <property type="match status" value="1"/>
</dbReference>
<evidence type="ECO:0000313" key="3">
    <source>
        <dbReference type="Proteomes" id="UP000326202"/>
    </source>
</evidence>
<gene>
    <name evidence="2" type="ORF">FRZ44_02420</name>
</gene>
<dbReference type="Proteomes" id="UP000326202">
    <property type="component" value="Chromosome"/>
</dbReference>
<dbReference type="InterPro" id="IPR000073">
    <property type="entry name" value="AB_hydrolase_1"/>
</dbReference>
<dbReference type="Pfam" id="PF12697">
    <property type="entry name" value="Abhydrolase_6"/>
    <property type="match status" value="1"/>
</dbReference>
<organism evidence="2 3">
    <name type="scientific">Hypericibacter terrae</name>
    <dbReference type="NCBI Taxonomy" id="2602015"/>
    <lineage>
        <taxon>Bacteria</taxon>
        <taxon>Pseudomonadati</taxon>
        <taxon>Pseudomonadota</taxon>
        <taxon>Alphaproteobacteria</taxon>
        <taxon>Rhodospirillales</taxon>
        <taxon>Dongiaceae</taxon>
        <taxon>Hypericibacter</taxon>
    </lineage>
</organism>
<evidence type="ECO:0000259" key="1">
    <source>
        <dbReference type="Pfam" id="PF12697"/>
    </source>
</evidence>